<dbReference type="PROSITE" id="PS50404">
    <property type="entry name" value="GST_NTER"/>
    <property type="match status" value="1"/>
</dbReference>
<evidence type="ECO:0000313" key="3">
    <source>
        <dbReference type="Proteomes" id="UP000183900"/>
    </source>
</evidence>
<evidence type="ECO:0000259" key="1">
    <source>
        <dbReference type="PROSITE" id="PS50404"/>
    </source>
</evidence>
<dbReference type="InterPro" id="IPR036249">
    <property type="entry name" value="Thioredoxin-like_sf"/>
</dbReference>
<keyword evidence="3" id="KW-1185">Reference proteome</keyword>
<dbReference type="SUPFAM" id="SSF47616">
    <property type="entry name" value="GST C-terminal domain-like"/>
    <property type="match status" value="1"/>
</dbReference>
<gene>
    <name evidence="2" type="ORF">Ga0061067_101320</name>
</gene>
<organism evidence="2 3">
    <name type="scientific">Pannonibacter indicus</name>
    <dbReference type="NCBI Taxonomy" id="466044"/>
    <lineage>
        <taxon>Bacteria</taxon>
        <taxon>Pseudomonadati</taxon>
        <taxon>Pseudomonadota</taxon>
        <taxon>Alphaproteobacteria</taxon>
        <taxon>Hyphomicrobiales</taxon>
        <taxon>Stappiaceae</taxon>
        <taxon>Pannonibacter</taxon>
    </lineage>
</organism>
<dbReference type="Gene3D" id="3.40.30.10">
    <property type="entry name" value="Glutaredoxin"/>
    <property type="match status" value="1"/>
</dbReference>
<dbReference type="Proteomes" id="UP000183900">
    <property type="component" value="Unassembled WGS sequence"/>
</dbReference>
<dbReference type="OrthoDB" id="9795329at2"/>
<dbReference type="GO" id="GO:0016740">
    <property type="term" value="F:transferase activity"/>
    <property type="evidence" value="ECO:0007669"/>
    <property type="project" value="UniProtKB-KW"/>
</dbReference>
<protein>
    <submittedName>
        <fullName evidence="2">Glutathione S-transferase</fullName>
    </submittedName>
</protein>
<reference evidence="3" key="1">
    <citation type="submission" date="2015-08" db="EMBL/GenBank/DDBJ databases">
        <authorList>
            <person name="Varghese N."/>
        </authorList>
    </citation>
    <scope>NUCLEOTIDE SEQUENCE [LARGE SCALE GENOMIC DNA]</scope>
    <source>
        <strain evidence="3">DSM 23407</strain>
    </source>
</reference>
<dbReference type="EMBL" id="CYHE01000001">
    <property type="protein sequence ID" value="CUA92167.1"/>
    <property type="molecule type" value="Genomic_DNA"/>
</dbReference>
<dbReference type="InterPro" id="IPR036282">
    <property type="entry name" value="Glutathione-S-Trfase_C_sf"/>
</dbReference>
<accession>A0A0K6HMB2</accession>
<dbReference type="RefSeq" id="WP_055454061.1">
    <property type="nucleotide sequence ID" value="NZ_CYHE01000001.1"/>
</dbReference>
<dbReference type="InterPro" id="IPR004045">
    <property type="entry name" value="Glutathione_S-Trfase_N"/>
</dbReference>
<dbReference type="Gene3D" id="1.20.1050.10">
    <property type="match status" value="1"/>
</dbReference>
<sequence>MLILRSSPASPFGRKCKIAASVLGIFDKIEIQATDTTNPADTIRLQNPLGKIPALILEDGTVLYDSRVIVEYLDFFAGGGRIIPAGEGRFEVLRLQALADGMQDASILQVYETRFRAEEQRSADWLSYQAEKVSRALSSLEAAPPAPVKVTNGVDAGQIALACALGYLDLRFEGAWRQQAPHLVTWLDGFEAHVPMFAKTRILPA</sequence>
<name>A0A0K6HMB2_9HYPH</name>
<dbReference type="Pfam" id="PF13409">
    <property type="entry name" value="GST_N_2"/>
    <property type="match status" value="1"/>
</dbReference>
<dbReference type="SUPFAM" id="SSF52833">
    <property type="entry name" value="Thioredoxin-like"/>
    <property type="match status" value="1"/>
</dbReference>
<evidence type="ECO:0000313" key="2">
    <source>
        <dbReference type="EMBL" id="CUA92167.1"/>
    </source>
</evidence>
<dbReference type="AlphaFoldDB" id="A0A0K6HMB2"/>
<dbReference type="CDD" id="cd03205">
    <property type="entry name" value="GST_C_6"/>
    <property type="match status" value="1"/>
</dbReference>
<feature type="domain" description="GST N-terminal" evidence="1">
    <location>
        <begin position="1"/>
        <end position="81"/>
    </location>
</feature>
<proteinExistence type="predicted"/>
<keyword evidence="2" id="KW-0808">Transferase</keyword>